<dbReference type="SUPFAM" id="SSF82784">
    <property type="entry name" value="OsmC-like"/>
    <property type="match status" value="1"/>
</dbReference>
<proteinExistence type="predicted"/>
<dbReference type="InterPro" id="IPR036102">
    <property type="entry name" value="OsmC/Ohrsf"/>
</dbReference>
<protein>
    <submittedName>
        <fullName evidence="1">OsmC family protein</fullName>
    </submittedName>
</protein>
<name>A0A6L3V4Z4_9BACI</name>
<keyword evidence="2" id="KW-1185">Reference proteome</keyword>
<reference evidence="1 2" key="1">
    <citation type="journal article" date="2016" name="Antonie Van Leeuwenhoek">
        <title>Bacillus depressus sp. nov., isolated from soil of a sunflower field.</title>
        <authorList>
            <person name="Wei X."/>
            <person name="Xin D."/>
            <person name="Xin Y."/>
            <person name="Zhang H."/>
            <person name="Wang T."/>
            <person name="Zhang J."/>
        </authorList>
    </citation>
    <scope>NUCLEOTIDE SEQUENCE [LARGE SCALE GENOMIC DNA]</scope>
    <source>
        <strain evidence="1 2">BZ1</strain>
    </source>
</reference>
<dbReference type="Gene3D" id="3.30.300.20">
    <property type="match status" value="1"/>
</dbReference>
<dbReference type="PANTHER" id="PTHR34352:SF1">
    <property type="entry name" value="PROTEIN YHFA"/>
    <property type="match status" value="1"/>
</dbReference>
<dbReference type="InterPro" id="IPR003718">
    <property type="entry name" value="OsmC/Ohr_fam"/>
</dbReference>
<dbReference type="PANTHER" id="PTHR34352">
    <property type="entry name" value="PROTEIN YHFA"/>
    <property type="match status" value="1"/>
</dbReference>
<evidence type="ECO:0000313" key="1">
    <source>
        <dbReference type="EMBL" id="KAB2336179.1"/>
    </source>
</evidence>
<gene>
    <name evidence="1" type="ORF">F7731_11815</name>
</gene>
<evidence type="ECO:0000313" key="2">
    <source>
        <dbReference type="Proteomes" id="UP000481030"/>
    </source>
</evidence>
<organism evidence="1 2">
    <name type="scientific">Cytobacillus depressus</name>
    <dbReference type="NCBI Taxonomy" id="1602942"/>
    <lineage>
        <taxon>Bacteria</taxon>
        <taxon>Bacillati</taxon>
        <taxon>Bacillota</taxon>
        <taxon>Bacilli</taxon>
        <taxon>Bacillales</taxon>
        <taxon>Bacillaceae</taxon>
        <taxon>Cytobacillus</taxon>
    </lineage>
</organism>
<dbReference type="Proteomes" id="UP000481030">
    <property type="component" value="Unassembled WGS sequence"/>
</dbReference>
<dbReference type="Pfam" id="PF02566">
    <property type="entry name" value="OsmC"/>
    <property type="match status" value="1"/>
</dbReference>
<dbReference type="InterPro" id="IPR015946">
    <property type="entry name" value="KH_dom-like_a/b"/>
</dbReference>
<comment type="caution">
    <text evidence="1">The sequence shown here is derived from an EMBL/GenBank/DDBJ whole genome shotgun (WGS) entry which is preliminary data.</text>
</comment>
<dbReference type="AlphaFoldDB" id="A0A6L3V4Z4"/>
<dbReference type="OrthoDB" id="13625at2"/>
<sequence>MIFNMTENGFVTECAYGELTVSGDDQYGFRPYQLLVSSIAVCSGGVLRKVLERMRISFQDIKVQAEVERNEKEANRIEKIHLHFVILGEDLNETKIEKALVVTRKNCAMVQSVKDSIEITESFEIKETK</sequence>
<dbReference type="EMBL" id="WBOS01000004">
    <property type="protein sequence ID" value="KAB2336179.1"/>
    <property type="molecule type" value="Genomic_DNA"/>
</dbReference>
<accession>A0A6L3V4Z4</accession>
<dbReference type="RefSeq" id="WP_151534982.1">
    <property type="nucleotide sequence ID" value="NZ_WBOS01000004.1"/>
</dbReference>